<evidence type="ECO:0000313" key="3">
    <source>
        <dbReference type="Proteomes" id="UP000292082"/>
    </source>
</evidence>
<dbReference type="InterPro" id="IPR001138">
    <property type="entry name" value="Zn2Cys6_DnaBD"/>
</dbReference>
<feature type="compositionally biased region" description="Low complexity" evidence="1">
    <location>
        <begin position="169"/>
        <end position="184"/>
    </location>
</feature>
<dbReference type="AlphaFoldDB" id="A0A4Q9NM64"/>
<feature type="compositionally biased region" description="Polar residues" evidence="1">
    <location>
        <begin position="115"/>
        <end position="140"/>
    </location>
</feature>
<dbReference type="SUPFAM" id="SSF57701">
    <property type="entry name" value="Zn2/Cys6 DNA-binding domain"/>
    <property type="match status" value="2"/>
</dbReference>
<dbReference type="Proteomes" id="UP000292082">
    <property type="component" value="Unassembled WGS sequence"/>
</dbReference>
<evidence type="ECO:0000313" key="2">
    <source>
        <dbReference type="EMBL" id="TBU66084.1"/>
    </source>
</evidence>
<dbReference type="InterPro" id="IPR036864">
    <property type="entry name" value="Zn2-C6_fun-type_DNA-bd_sf"/>
</dbReference>
<dbReference type="EMBL" id="ML145084">
    <property type="protein sequence ID" value="TBU66084.1"/>
    <property type="molecule type" value="Genomic_DNA"/>
</dbReference>
<evidence type="ECO:0000256" key="1">
    <source>
        <dbReference type="SAM" id="MobiDB-lite"/>
    </source>
</evidence>
<sequence length="197" mass="20652">MKMKNIFKKKRTRSPHPACTPCSDKKVKCNPINGVGLPCQACIQRNGMCEWPLGSSSTRHCGPDGHKRGVRSCQNCRASKMRCEPAGHPSGACRRCRRANLDCSFAGCYLAGEASPSNDGQSVAGPSNQRMANDQGTYSPGIQHPVAGGSQSSWLTVDTGVANVGGSVSSAEATPTSGPSSPSSYWLTVMGAEDSDS</sequence>
<dbReference type="GO" id="GO:0000981">
    <property type="term" value="F:DNA-binding transcription factor activity, RNA polymerase II-specific"/>
    <property type="evidence" value="ECO:0007669"/>
    <property type="project" value="InterPro"/>
</dbReference>
<name>A0A4Q9NM64_9APHY</name>
<keyword evidence="3" id="KW-1185">Reference proteome</keyword>
<dbReference type="PROSITE" id="PS00463">
    <property type="entry name" value="ZN2_CY6_FUNGAL_1"/>
    <property type="match status" value="2"/>
</dbReference>
<gene>
    <name evidence="2" type="ORF">BD310DRAFT_912735</name>
</gene>
<proteinExistence type="predicted"/>
<dbReference type="SMART" id="SM00066">
    <property type="entry name" value="GAL4"/>
    <property type="match status" value="2"/>
</dbReference>
<organism evidence="2 3">
    <name type="scientific">Dichomitus squalens</name>
    <dbReference type="NCBI Taxonomy" id="114155"/>
    <lineage>
        <taxon>Eukaryota</taxon>
        <taxon>Fungi</taxon>
        <taxon>Dikarya</taxon>
        <taxon>Basidiomycota</taxon>
        <taxon>Agaricomycotina</taxon>
        <taxon>Agaricomycetes</taxon>
        <taxon>Polyporales</taxon>
        <taxon>Polyporaceae</taxon>
        <taxon>Dichomitus</taxon>
    </lineage>
</organism>
<reference evidence="2 3" key="1">
    <citation type="submission" date="2019-01" db="EMBL/GenBank/DDBJ databases">
        <title>Draft genome sequences of three monokaryotic isolates of the white-rot basidiomycete fungus Dichomitus squalens.</title>
        <authorList>
            <consortium name="DOE Joint Genome Institute"/>
            <person name="Lopez S.C."/>
            <person name="Andreopoulos B."/>
            <person name="Pangilinan J."/>
            <person name="Lipzen A."/>
            <person name="Riley R."/>
            <person name="Ahrendt S."/>
            <person name="Ng V."/>
            <person name="Barry K."/>
            <person name="Daum C."/>
            <person name="Grigoriev I.V."/>
            <person name="Hilden K.S."/>
            <person name="Makela M.R."/>
            <person name="de Vries R.P."/>
        </authorList>
    </citation>
    <scope>NUCLEOTIDE SEQUENCE [LARGE SCALE GENOMIC DNA]</scope>
    <source>
        <strain evidence="2 3">CBS 464.89</strain>
    </source>
</reference>
<feature type="region of interest" description="Disordered" evidence="1">
    <location>
        <begin position="115"/>
        <end position="197"/>
    </location>
</feature>
<accession>A0A4Q9NM64</accession>
<dbReference type="PROSITE" id="PS50048">
    <property type="entry name" value="ZN2_CY6_FUNGAL_2"/>
    <property type="match status" value="2"/>
</dbReference>
<protein>
    <submittedName>
        <fullName evidence="2">Uncharacterized protein</fullName>
    </submittedName>
</protein>
<dbReference type="Pfam" id="PF00172">
    <property type="entry name" value="Zn_clus"/>
    <property type="match status" value="2"/>
</dbReference>
<dbReference type="GO" id="GO:0008270">
    <property type="term" value="F:zinc ion binding"/>
    <property type="evidence" value="ECO:0007669"/>
    <property type="project" value="InterPro"/>
</dbReference>
<dbReference type="CDD" id="cd00067">
    <property type="entry name" value="GAL4"/>
    <property type="match status" value="1"/>
</dbReference>
<dbReference type="Gene3D" id="4.10.240.10">
    <property type="entry name" value="Zn(2)-C6 fungal-type DNA-binding domain"/>
    <property type="match status" value="1"/>
</dbReference>